<dbReference type="Gene3D" id="3.30.420.610">
    <property type="entry name" value="LOTUS domain-like"/>
    <property type="match status" value="1"/>
</dbReference>
<accession>G5JBH8</accession>
<reference evidence="2 3" key="1">
    <citation type="journal article" date="2011" name="Front. Microbiol.">
        <title>Two Strains of Crocosphaera watsonii with Highly Conserved Genomes are Distinguished by Strain-Specific Features.</title>
        <authorList>
            <person name="Bench S.R."/>
            <person name="Ilikchyan I.N."/>
            <person name="Tripp H.J."/>
            <person name="Zehr J.P."/>
        </authorList>
    </citation>
    <scope>NUCLEOTIDE SEQUENCE [LARGE SCALE GENOMIC DNA]</scope>
    <source>
        <strain evidence="2 3">WH 0003</strain>
    </source>
</reference>
<dbReference type="GO" id="GO:0004540">
    <property type="term" value="F:RNA nuclease activity"/>
    <property type="evidence" value="ECO:0007669"/>
    <property type="project" value="InterPro"/>
</dbReference>
<dbReference type="EMBL" id="AESD01000717">
    <property type="protein sequence ID" value="EHJ10447.1"/>
    <property type="molecule type" value="Genomic_DNA"/>
</dbReference>
<protein>
    <recommendedName>
        <fullName evidence="1">HTH OST-type domain-containing protein</fullName>
    </recommendedName>
</protein>
<sequence>MKTLEDGSSNTRLAVLIDAENVSANIIEHLLQEVAKYGTANVKRIYGDWTNSQLNSWKSKLNKLALQPIQQFRYTTGKNATDSALIIDAMDLLYTDNFDGFCLVSSDSDFTRLASRIRESGLIVYGFGEKVKTPEAFVVACNKFIYTDILAYKQPSGNQKITTNKQLLELLKSAYESVADEEEWVHLGPFGSQLTKLSPSFDSRNYGYKKLSELVQSLGIFTVKKNQSHIMIKLK</sequence>
<dbReference type="InterPro" id="IPR041966">
    <property type="entry name" value="LOTUS-like"/>
</dbReference>
<dbReference type="Pfam" id="PF12872">
    <property type="entry name" value="OST-HTH"/>
    <property type="match status" value="1"/>
</dbReference>
<dbReference type="InterPro" id="IPR021139">
    <property type="entry name" value="NYN"/>
</dbReference>
<dbReference type="RefSeq" id="WP_007312613.1">
    <property type="nucleotide sequence ID" value="NZ_AESD01000717.1"/>
</dbReference>
<evidence type="ECO:0000313" key="2">
    <source>
        <dbReference type="EMBL" id="EHJ10447.1"/>
    </source>
</evidence>
<dbReference type="PANTHER" id="PTHR35811">
    <property type="entry name" value="SLR1870 PROTEIN"/>
    <property type="match status" value="1"/>
</dbReference>
<organism evidence="2 3">
    <name type="scientific">Crocosphaera watsonii WH 0003</name>
    <dbReference type="NCBI Taxonomy" id="423471"/>
    <lineage>
        <taxon>Bacteria</taxon>
        <taxon>Bacillati</taxon>
        <taxon>Cyanobacteriota</taxon>
        <taxon>Cyanophyceae</taxon>
        <taxon>Oscillatoriophycideae</taxon>
        <taxon>Chroococcales</taxon>
        <taxon>Aphanothecaceae</taxon>
        <taxon>Crocosphaera</taxon>
    </lineage>
</organism>
<dbReference type="PANTHER" id="PTHR35811:SF1">
    <property type="entry name" value="HTH OST-TYPE DOMAIN-CONTAINING PROTEIN"/>
    <property type="match status" value="1"/>
</dbReference>
<comment type="caution">
    <text evidence="2">The sequence shown here is derived from an EMBL/GenBank/DDBJ whole genome shotgun (WGS) entry which is preliminary data.</text>
</comment>
<evidence type="ECO:0000259" key="1">
    <source>
        <dbReference type="PROSITE" id="PS51644"/>
    </source>
</evidence>
<dbReference type="PATRIC" id="fig|423471.3.peg.4487"/>
<dbReference type="Proteomes" id="UP000003477">
    <property type="component" value="Unassembled WGS sequence"/>
</dbReference>
<feature type="domain" description="HTH OST-type" evidence="1">
    <location>
        <begin position="163"/>
        <end position="235"/>
    </location>
</feature>
<dbReference type="GeneID" id="88768166"/>
<dbReference type="PROSITE" id="PS51644">
    <property type="entry name" value="HTH_OST"/>
    <property type="match status" value="1"/>
</dbReference>
<gene>
    <name evidence="2" type="ORF">CWATWH0003_4794</name>
</gene>
<dbReference type="InterPro" id="IPR025605">
    <property type="entry name" value="OST-HTH/LOTUS_dom"/>
</dbReference>
<proteinExistence type="predicted"/>
<dbReference type="Pfam" id="PF01936">
    <property type="entry name" value="NYN"/>
    <property type="match status" value="1"/>
</dbReference>
<dbReference type="CDD" id="cd11297">
    <property type="entry name" value="PIN_LabA-like_N_1"/>
    <property type="match status" value="1"/>
</dbReference>
<dbReference type="CDD" id="cd10146">
    <property type="entry name" value="LabA_like_C"/>
    <property type="match status" value="1"/>
</dbReference>
<name>G5JBH8_CROWT</name>
<evidence type="ECO:0000313" key="3">
    <source>
        <dbReference type="Proteomes" id="UP000003477"/>
    </source>
</evidence>
<dbReference type="Gene3D" id="3.40.50.1010">
    <property type="entry name" value="5'-nuclease"/>
    <property type="match status" value="1"/>
</dbReference>
<dbReference type="AlphaFoldDB" id="G5JBH8"/>